<keyword evidence="11 12" id="KW-0119">Carbohydrate metabolism</keyword>
<evidence type="ECO:0000256" key="1">
    <source>
        <dbReference type="ARBA" id="ARBA00002985"/>
    </source>
</evidence>
<evidence type="ECO:0000259" key="13">
    <source>
        <dbReference type="SMART" id="SM00078"/>
    </source>
</evidence>
<keyword evidence="8" id="KW-0165">Cleavage on pair of basic residues</keyword>
<dbReference type="InterPro" id="IPR022352">
    <property type="entry name" value="Ins/IGF/rlx"/>
</dbReference>
<evidence type="ECO:0000256" key="10">
    <source>
        <dbReference type="ARBA" id="ARBA00023157"/>
    </source>
</evidence>
<sequence>MGGRTRLFGLKQLSSSAGLLLLSRASLPPPPLPPQPSVTMALWLQAAASLLVLLALTSSPGVDAAAAPQRLCGSHLVEALFLVCGEKGFFSYSPKRDADHLAWFLSPKSAQESKVVEYPFDSQMEVMVKRGIVDECCNKPCSIFDLNNYCN</sequence>
<evidence type="ECO:0000256" key="8">
    <source>
        <dbReference type="ARBA" id="ARBA00022685"/>
    </source>
</evidence>
<dbReference type="GO" id="GO:0006006">
    <property type="term" value="P:glucose metabolic process"/>
    <property type="evidence" value="ECO:0007669"/>
    <property type="project" value="UniProtKB-UniRule"/>
</dbReference>
<gene>
    <name evidence="14" type="primary">INS</name>
</gene>
<name>A0AAY5KWU4_ESOLU</name>
<keyword evidence="7 12" id="KW-0313">Glucose metabolism</keyword>
<evidence type="ECO:0000313" key="15">
    <source>
        <dbReference type="Proteomes" id="UP000265140"/>
    </source>
</evidence>
<reference evidence="14" key="2">
    <citation type="submission" date="2025-08" db="UniProtKB">
        <authorList>
            <consortium name="Ensembl"/>
        </authorList>
    </citation>
    <scope>IDENTIFICATION</scope>
</reference>
<comment type="function">
    <text evidence="1 12">Insulin decreases blood glucose concentration. It increases cell permeability to monosaccharides, amino acids and fatty acids. It accelerates glycolysis, the pentose phosphate cycle, and glycogen synthesis in liver.</text>
</comment>
<organism evidence="14 15">
    <name type="scientific">Esox lucius</name>
    <name type="common">Northern pike</name>
    <dbReference type="NCBI Taxonomy" id="8010"/>
    <lineage>
        <taxon>Eukaryota</taxon>
        <taxon>Metazoa</taxon>
        <taxon>Chordata</taxon>
        <taxon>Craniata</taxon>
        <taxon>Vertebrata</taxon>
        <taxon>Euteleostomi</taxon>
        <taxon>Actinopterygii</taxon>
        <taxon>Neopterygii</taxon>
        <taxon>Teleostei</taxon>
        <taxon>Protacanthopterygii</taxon>
        <taxon>Esociformes</taxon>
        <taxon>Esocidae</taxon>
        <taxon>Esox</taxon>
    </lineage>
</organism>
<dbReference type="GeneTree" id="ENSGT00940000164327"/>
<dbReference type="PRINTS" id="PR00276">
    <property type="entry name" value="INSULINFAMLY"/>
</dbReference>
<evidence type="ECO:0000256" key="6">
    <source>
        <dbReference type="ARBA" id="ARBA00022525"/>
    </source>
</evidence>
<evidence type="ECO:0000256" key="2">
    <source>
        <dbReference type="ARBA" id="ARBA00004613"/>
    </source>
</evidence>
<dbReference type="PANTHER" id="PTHR11454:SF9">
    <property type="entry name" value="INSULIN"/>
    <property type="match status" value="1"/>
</dbReference>
<reference evidence="14" key="3">
    <citation type="submission" date="2025-09" db="UniProtKB">
        <authorList>
            <consortium name="Ensembl"/>
        </authorList>
    </citation>
    <scope>IDENTIFICATION</scope>
</reference>
<evidence type="ECO:0000256" key="4">
    <source>
        <dbReference type="ARBA" id="ARBA00011207"/>
    </source>
</evidence>
<dbReference type="Gene3D" id="1.10.100.10">
    <property type="entry name" value="Insulin-like"/>
    <property type="match status" value="1"/>
</dbReference>
<comment type="similarity">
    <text evidence="3 12">Belongs to the insulin family.</text>
</comment>
<dbReference type="GO" id="GO:0005615">
    <property type="term" value="C:extracellular space"/>
    <property type="evidence" value="ECO:0007669"/>
    <property type="project" value="TreeGrafter"/>
</dbReference>
<dbReference type="CDD" id="cd04367">
    <property type="entry name" value="IlGF_insulin_like"/>
    <property type="match status" value="1"/>
</dbReference>
<dbReference type="Pfam" id="PF00049">
    <property type="entry name" value="Insulin"/>
    <property type="match status" value="1"/>
</dbReference>
<keyword evidence="9 12" id="KW-0372">Hormone</keyword>
<dbReference type="PROSITE" id="PS00262">
    <property type="entry name" value="INSULIN"/>
    <property type="match status" value="1"/>
</dbReference>
<evidence type="ECO:0000256" key="7">
    <source>
        <dbReference type="ARBA" id="ARBA00022526"/>
    </source>
</evidence>
<dbReference type="InterPro" id="IPR036438">
    <property type="entry name" value="Insulin-like_sf"/>
</dbReference>
<dbReference type="AlphaFoldDB" id="A0AAY5KWU4"/>
<accession>A0AAY5KWU4</accession>
<dbReference type="Proteomes" id="UP000265140">
    <property type="component" value="Chromosome 14"/>
</dbReference>
<protein>
    <recommendedName>
        <fullName evidence="5 12">Insulin</fullName>
    </recommendedName>
</protein>
<comment type="subcellular location">
    <subcellularLocation>
        <location evidence="2 12">Secreted</location>
    </subcellularLocation>
</comment>
<evidence type="ECO:0000256" key="9">
    <source>
        <dbReference type="ARBA" id="ARBA00022702"/>
    </source>
</evidence>
<dbReference type="PANTHER" id="PTHR11454">
    <property type="entry name" value="INSULIN/INSULIN GROWTH FACTOR"/>
    <property type="match status" value="1"/>
</dbReference>
<reference evidence="14 15" key="1">
    <citation type="submission" date="2020-02" db="EMBL/GenBank/DDBJ databases">
        <title>Esox lucius (northern pike) genome, fEsoLuc1, primary haplotype.</title>
        <authorList>
            <person name="Myers G."/>
            <person name="Karagic N."/>
            <person name="Meyer A."/>
            <person name="Pippel M."/>
            <person name="Reichard M."/>
            <person name="Winkler S."/>
            <person name="Tracey A."/>
            <person name="Sims Y."/>
            <person name="Howe K."/>
            <person name="Rhie A."/>
            <person name="Formenti G."/>
            <person name="Durbin R."/>
            <person name="Fedrigo O."/>
            <person name="Jarvis E.D."/>
        </authorList>
    </citation>
    <scope>NUCLEOTIDE SEQUENCE [LARGE SCALE GENOMIC DNA]</scope>
</reference>
<keyword evidence="6 12" id="KW-0964">Secreted</keyword>
<dbReference type="KEGG" id="els:105021727"/>
<feature type="domain" description="Insulin-like" evidence="13">
    <location>
        <begin position="69"/>
        <end position="150"/>
    </location>
</feature>
<comment type="subunit">
    <text evidence="4 12">Heterodimer of a B chain and an A chain linked by two disulfide bonds.</text>
</comment>
<proteinExistence type="inferred from homology"/>
<dbReference type="PRINTS" id="PR00277">
    <property type="entry name" value="INSULIN"/>
</dbReference>
<dbReference type="Ensembl" id="ENSELUT00000104267.1">
    <property type="protein sequence ID" value="ENSELUP00000090957.1"/>
    <property type="gene ID" value="ENSELUG00000041455.1"/>
</dbReference>
<evidence type="ECO:0000256" key="11">
    <source>
        <dbReference type="ARBA" id="ARBA00023277"/>
    </source>
</evidence>
<dbReference type="SMART" id="SM00078">
    <property type="entry name" value="IlGF"/>
    <property type="match status" value="1"/>
</dbReference>
<keyword evidence="15" id="KW-1185">Reference proteome</keyword>
<dbReference type="InterPro" id="IPR022353">
    <property type="entry name" value="Insulin_CS"/>
</dbReference>
<dbReference type="InterPro" id="IPR004825">
    <property type="entry name" value="Insulin"/>
</dbReference>
<dbReference type="GO" id="GO:0005179">
    <property type="term" value="F:hormone activity"/>
    <property type="evidence" value="ECO:0007669"/>
    <property type="project" value="UniProtKB-KW"/>
</dbReference>
<evidence type="ECO:0000313" key="14">
    <source>
        <dbReference type="Ensembl" id="ENSELUP00000090957.1"/>
    </source>
</evidence>
<dbReference type="InterPro" id="IPR016179">
    <property type="entry name" value="Insulin-like"/>
</dbReference>
<evidence type="ECO:0000256" key="3">
    <source>
        <dbReference type="ARBA" id="ARBA00009034"/>
    </source>
</evidence>
<dbReference type="FunFam" id="1.10.100.10:FF:000003">
    <property type="entry name" value="Insulin"/>
    <property type="match status" value="1"/>
</dbReference>
<evidence type="ECO:0000256" key="5">
    <source>
        <dbReference type="ARBA" id="ARBA00020180"/>
    </source>
</evidence>
<keyword evidence="10" id="KW-1015">Disulfide bond</keyword>
<dbReference type="SUPFAM" id="SSF56994">
    <property type="entry name" value="Insulin-like"/>
    <property type="match status" value="1"/>
</dbReference>
<evidence type="ECO:0000256" key="12">
    <source>
        <dbReference type="RuleBase" id="RU000406"/>
    </source>
</evidence>